<dbReference type="AlphaFoldDB" id="A0A9D1RVE3"/>
<reference evidence="2" key="2">
    <citation type="submission" date="2021-04" db="EMBL/GenBank/DDBJ databases">
        <authorList>
            <person name="Gilroy R."/>
        </authorList>
    </citation>
    <scope>NUCLEOTIDE SEQUENCE</scope>
    <source>
        <strain evidence="2">ChiGjej6B6-1540</strain>
    </source>
</reference>
<protein>
    <submittedName>
        <fullName evidence="2">Translation initiation factor 2</fullName>
    </submittedName>
</protein>
<keyword evidence="1" id="KW-0812">Transmembrane</keyword>
<reference evidence="2" key="1">
    <citation type="journal article" date="2021" name="PeerJ">
        <title>Extensive microbial diversity within the chicken gut microbiome revealed by metagenomics and culture.</title>
        <authorList>
            <person name="Gilroy R."/>
            <person name="Ravi A."/>
            <person name="Getino M."/>
            <person name="Pursley I."/>
            <person name="Horton D.L."/>
            <person name="Alikhan N.F."/>
            <person name="Baker D."/>
            <person name="Gharbi K."/>
            <person name="Hall N."/>
            <person name="Watson M."/>
            <person name="Adriaenssens E.M."/>
            <person name="Foster-Nyarko E."/>
            <person name="Jarju S."/>
            <person name="Secka A."/>
            <person name="Antonio M."/>
            <person name="Oren A."/>
            <person name="Chaudhuri R.R."/>
            <person name="La Ragione R."/>
            <person name="Hildebrand F."/>
            <person name="Pallen M.J."/>
        </authorList>
    </citation>
    <scope>NUCLEOTIDE SEQUENCE</scope>
    <source>
        <strain evidence="2">ChiGjej6B6-1540</strain>
    </source>
</reference>
<keyword evidence="1" id="KW-0472">Membrane</keyword>
<sequence length="78" mass="8695">EPDPRFFEEAIFIVKEDAFSREGISADQILQEARQVARGYIRRSTPTGKLLSRIPAPAYLFVGGLLATAAWCTALFCF</sequence>
<feature type="non-terminal residue" evidence="2">
    <location>
        <position position="1"/>
    </location>
</feature>
<accession>A0A9D1RVE3</accession>
<keyword evidence="1" id="KW-1133">Transmembrane helix</keyword>
<dbReference type="EMBL" id="DXGA01000068">
    <property type="protein sequence ID" value="HIW93502.1"/>
    <property type="molecule type" value="Genomic_DNA"/>
</dbReference>
<organism evidence="2 3">
    <name type="scientific">Candidatus Flavonifractor merdipullorum</name>
    <dbReference type="NCBI Taxonomy" id="2838590"/>
    <lineage>
        <taxon>Bacteria</taxon>
        <taxon>Bacillati</taxon>
        <taxon>Bacillota</taxon>
        <taxon>Clostridia</taxon>
        <taxon>Eubacteriales</taxon>
        <taxon>Oscillospiraceae</taxon>
        <taxon>Flavonifractor</taxon>
    </lineage>
</organism>
<feature type="transmembrane region" description="Helical" evidence="1">
    <location>
        <begin position="58"/>
        <end position="77"/>
    </location>
</feature>
<dbReference type="GO" id="GO:0003743">
    <property type="term" value="F:translation initiation factor activity"/>
    <property type="evidence" value="ECO:0007669"/>
    <property type="project" value="UniProtKB-KW"/>
</dbReference>
<evidence type="ECO:0000256" key="1">
    <source>
        <dbReference type="SAM" id="Phobius"/>
    </source>
</evidence>
<proteinExistence type="predicted"/>
<keyword evidence="2" id="KW-0396">Initiation factor</keyword>
<gene>
    <name evidence="2" type="ORF">H9868_03075</name>
</gene>
<comment type="caution">
    <text evidence="2">The sequence shown here is derived from an EMBL/GenBank/DDBJ whole genome shotgun (WGS) entry which is preliminary data.</text>
</comment>
<dbReference type="Proteomes" id="UP000824192">
    <property type="component" value="Unassembled WGS sequence"/>
</dbReference>
<evidence type="ECO:0000313" key="3">
    <source>
        <dbReference type="Proteomes" id="UP000824192"/>
    </source>
</evidence>
<evidence type="ECO:0000313" key="2">
    <source>
        <dbReference type="EMBL" id="HIW93502.1"/>
    </source>
</evidence>
<name>A0A9D1RVE3_9FIRM</name>
<keyword evidence="2" id="KW-0648">Protein biosynthesis</keyword>